<evidence type="ECO:0000313" key="2">
    <source>
        <dbReference type="Proteomes" id="UP000032142"/>
    </source>
</evidence>
<dbReference type="EMBL" id="JRRC01430054">
    <property type="protein sequence ID" value="KHG05426.1"/>
    <property type="molecule type" value="Genomic_DNA"/>
</dbReference>
<comment type="caution">
    <text evidence="1">The sequence shown here is derived from an EMBL/GenBank/DDBJ whole genome shotgun (WGS) entry which is preliminary data.</text>
</comment>
<proteinExistence type="predicted"/>
<accession>A0A0B0N2N6</accession>
<name>A0A0B0N2N6_GOSAR</name>
<keyword evidence="2" id="KW-1185">Reference proteome</keyword>
<dbReference type="AlphaFoldDB" id="A0A0B0N2N6"/>
<dbReference type="Proteomes" id="UP000032142">
    <property type="component" value="Unassembled WGS sequence"/>
</dbReference>
<evidence type="ECO:0000313" key="1">
    <source>
        <dbReference type="EMBL" id="KHG05426.1"/>
    </source>
</evidence>
<reference evidence="2" key="1">
    <citation type="submission" date="2014-09" db="EMBL/GenBank/DDBJ databases">
        <authorList>
            <person name="Mudge J."/>
            <person name="Ramaraj T."/>
            <person name="Lindquist I.E."/>
            <person name="Bharti A.K."/>
            <person name="Sundararajan A."/>
            <person name="Cameron C.T."/>
            <person name="Woodward J.E."/>
            <person name="May G.D."/>
            <person name="Brubaker C."/>
            <person name="Broadhvest J."/>
            <person name="Wilkins T.A."/>
        </authorList>
    </citation>
    <scope>NUCLEOTIDE SEQUENCE</scope>
    <source>
        <strain evidence="2">cv. AKA8401</strain>
    </source>
</reference>
<organism evidence="1 2">
    <name type="scientific">Gossypium arboreum</name>
    <name type="common">Tree cotton</name>
    <name type="synonym">Gossypium nanking</name>
    <dbReference type="NCBI Taxonomy" id="29729"/>
    <lineage>
        <taxon>Eukaryota</taxon>
        <taxon>Viridiplantae</taxon>
        <taxon>Streptophyta</taxon>
        <taxon>Embryophyta</taxon>
        <taxon>Tracheophyta</taxon>
        <taxon>Spermatophyta</taxon>
        <taxon>Magnoliopsida</taxon>
        <taxon>eudicotyledons</taxon>
        <taxon>Gunneridae</taxon>
        <taxon>Pentapetalae</taxon>
        <taxon>rosids</taxon>
        <taxon>malvids</taxon>
        <taxon>Malvales</taxon>
        <taxon>Malvaceae</taxon>
        <taxon>Malvoideae</taxon>
        <taxon>Gossypium</taxon>
    </lineage>
</organism>
<protein>
    <submittedName>
        <fullName evidence="1">Uncharacterized protein</fullName>
    </submittedName>
</protein>
<gene>
    <name evidence="1" type="ORF">F383_30583</name>
</gene>
<sequence length="44" mass="5013">MGQRGKSTRPRLPHTGILHARVNFIESTHTTYTSKPHARPYLTP</sequence>